<dbReference type="AlphaFoldDB" id="A0A151NQF5"/>
<keyword evidence="5" id="KW-1185">Reference proteome</keyword>
<dbReference type="GO" id="GO:0005634">
    <property type="term" value="C:nucleus"/>
    <property type="evidence" value="ECO:0007669"/>
    <property type="project" value="InterPro"/>
</dbReference>
<dbReference type="EMBL" id="AKHW03002440">
    <property type="protein sequence ID" value="KYO38725.1"/>
    <property type="molecule type" value="Genomic_DNA"/>
</dbReference>
<organism evidence="4 5">
    <name type="scientific">Alligator mississippiensis</name>
    <name type="common">American alligator</name>
    <dbReference type="NCBI Taxonomy" id="8496"/>
    <lineage>
        <taxon>Eukaryota</taxon>
        <taxon>Metazoa</taxon>
        <taxon>Chordata</taxon>
        <taxon>Craniata</taxon>
        <taxon>Vertebrata</taxon>
        <taxon>Euteleostomi</taxon>
        <taxon>Archelosauria</taxon>
        <taxon>Archosauria</taxon>
        <taxon>Crocodylia</taxon>
        <taxon>Alligatoridae</taxon>
        <taxon>Alligatorinae</taxon>
        <taxon>Alligator</taxon>
    </lineage>
</organism>
<dbReference type="PANTHER" id="PTHR17008">
    <property type="entry name" value="MEIOSIS-EXPRESSED GENE 1 PROTEIN"/>
    <property type="match status" value="1"/>
</dbReference>
<dbReference type="InterPro" id="IPR020186">
    <property type="entry name" value="Meiosis-expressed_gene_1"/>
</dbReference>
<comment type="similarity">
    <text evidence="2">Belongs to the MEIG1 family.</text>
</comment>
<evidence type="ECO:0000256" key="3">
    <source>
        <dbReference type="SAM" id="MobiDB-lite"/>
    </source>
</evidence>
<dbReference type="Proteomes" id="UP000050525">
    <property type="component" value="Unassembled WGS sequence"/>
</dbReference>
<dbReference type="Pfam" id="PF15163">
    <property type="entry name" value="Meiosis_expr"/>
    <property type="match status" value="1"/>
</dbReference>
<name>A0A151NQF5_ALLMI</name>
<evidence type="ECO:0000313" key="4">
    <source>
        <dbReference type="EMBL" id="KYO38725.1"/>
    </source>
</evidence>
<dbReference type="PANTHER" id="PTHR17008:SF1">
    <property type="entry name" value="MEIOSIS EXPRESSED GENE 1 PROTEIN HOMOLOG"/>
    <property type="match status" value="1"/>
</dbReference>
<dbReference type="STRING" id="8496.A0A151NQF5"/>
<accession>A0A151NQF5</accession>
<protein>
    <submittedName>
        <fullName evidence="4">Meiosis expressed 1 protein-like protein</fullName>
    </submittedName>
</protein>
<proteinExistence type="inferred from homology"/>
<comment type="caution">
    <text evidence="4">The sequence shown here is derived from an EMBL/GenBank/DDBJ whole genome shotgun (WGS) entry which is preliminary data.</text>
</comment>
<dbReference type="eggNOG" id="ENOG502S7BQ">
    <property type="taxonomic scope" value="Eukaryota"/>
</dbReference>
<gene>
    <name evidence="4" type="primary">MEIG1</name>
    <name evidence="4" type="ORF">Y1Q_0023421</name>
</gene>
<evidence type="ECO:0000256" key="2">
    <source>
        <dbReference type="ARBA" id="ARBA00008514"/>
    </source>
</evidence>
<reference evidence="4 5" key="1">
    <citation type="journal article" date="2012" name="Genome Biol.">
        <title>Sequencing three crocodilian genomes to illuminate the evolution of archosaurs and amniotes.</title>
        <authorList>
            <person name="St John J.A."/>
            <person name="Braun E.L."/>
            <person name="Isberg S.R."/>
            <person name="Miles L.G."/>
            <person name="Chong A.Y."/>
            <person name="Gongora J."/>
            <person name="Dalzell P."/>
            <person name="Moran C."/>
            <person name="Bed'hom B."/>
            <person name="Abzhanov A."/>
            <person name="Burgess S.C."/>
            <person name="Cooksey A.M."/>
            <person name="Castoe T.A."/>
            <person name="Crawford N.G."/>
            <person name="Densmore L.D."/>
            <person name="Drew J.C."/>
            <person name="Edwards S.V."/>
            <person name="Faircloth B.C."/>
            <person name="Fujita M.K."/>
            <person name="Greenwold M.J."/>
            <person name="Hoffmann F.G."/>
            <person name="Howard J.M."/>
            <person name="Iguchi T."/>
            <person name="Janes D.E."/>
            <person name="Khan S.Y."/>
            <person name="Kohno S."/>
            <person name="de Koning A.J."/>
            <person name="Lance S.L."/>
            <person name="McCarthy F.M."/>
            <person name="McCormack J.E."/>
            <person name="Merchant M.E."/>
            <person name="Peterson D.G."/>
            <person name="Pollock D.D."/>
            <person name="Pourmand N."/>
            <person name="Raney B.J."/>
            <person name="Roessler K.A."/>
            <person name="Sanford J.R."/>
            <person name="Sawyer R.H."/>
            <person name="Schmidt C.J."/>
            <person name="Triplett E.W."/>
            <person name="Tuberville T.D."/>
            <person name="Venegas-Anaya M."/>
            <person name="Howard J.T."/>
            <person name="Jarvis E.D."/>
            <person name="Guillette L.J.Jr."/>
            <person name="Glenn T.C."/>
            <person name="Green R.E."/>
            <person name="Ray D.A."/>
        </authorList>
    </citation>
    <scope>NUCLEOTIDE SEQUENCE [LARGE SCALE GENOMIC DNA]</scope>
    <source>
        <strain evidence="4">KSC_2009_1</strain>
    </source>
</reference>
<feature type="region of interest" description="Disordered" evidence="3">
    <location>
        <begin position="31"/>
        <end position="57"/>
    </location>
</feature>
<comment type="function">
    <text evidence="1">Essential for spermiogenesis.</text>
</comment>
<sequence>MRAFLESPREFMDNQNVPCLSSCTGPAYLPNETRTSSSGEPVDSSDIKPSGGMAGADIKPKCMERAKKWSDEVENLYRFQQAGYRDEIEYKQVKHVDMVDLCYPTYTGLICLCCCIYFISGWDSSYFTLWYTWSIPIYQKGGLMTAATLPSANQVLMEGLRTGWAKEGVPLMEL</sequence>
<evidence type="ECO:0000256" key="1">
    <source>
        <dbReference type="ARBA" id="ARBA00003351"/>
    </source>
</evidence>
<evidence type="ECO:0000313" key="5">
    <source>
        <dbReference type="Proteomes" id="UP000050525"/>
    </source>
</evidence>